<proteinExistence type="predicted"/>
<keyword evidence="2" id="KW-1185">Reference proteome</keyword>
<evidence type="ECO:0000313" key="1">
    <source>
        <dbReference type="EMBL" id="PNQ72406.1"/>
    </source>
</evidence>
<gene>
    <name evidence="1" type="ORF">C1T31_11460</name>
</gene>
<dbReference type="EMBL" id="POWF01000008">
    <property type="protein sequence ID" value="PNQ72406.1"/>
    <property type="molecule type" value="Genomic_DNA"/>
</dbReference>
<dbReference type="AlphaFoldDB" id="A0A2K1DWI7"/>
<dbReference type="OrthoDB" id="799853at2"/>
<organism evidence="1 2">
    <name type="scientific">Hanstruepera neustonica</name>
    <dbReference type="NCBI Taxonomy" id="1445657"/>
    <lineage>
        <taxon>Bacteria</taxon>
        <taxon>Pseudomonadati</taxon>
        <taxon>Bacteroidota</taxon>
        <taxon>Flavobacteriia</taxon>
        <taxon>Flavobacteriales</taxon>
        <taxon>Flavobacteriaceae</taxon>
        <taxon>Hanstruepera</taxon>
    </lineage>
</organism>
<comment type="caution">
    <text evidence="1">The sequence shown here is derived from an EMBL/GenBank/DDBJ whole genome shotgun (WGS) entry which is preliminary data.</text>
</comment>
<sequence length="100" mass="11636">MISDNFDKKELTKIRGILKIQVIAYEDKSSCLLSYENATNFDDNQLNIQKLKDVIDKNLIWEKVDETVSPMIEIYFLIGEIQIKRMGFDGKKGLHELVNQ</sequence>
<dbReference type="Proteomes" id="UP000236641">
    <property type="component" value="Unassembled WGS sequence"/>
</dbReference>
<accession>A0A2K1DWI7</accession>
<dbReference type="RefSeq" id="WP_103052650.1">
    <property type="nucleotide sequence ID" value="NZ_POWF01000008.1"/>
</dbReference>
<protein>
    <submittedName>
        <fullName evidence="1">Uncharacterized protein</fullName>
    </submittedName>
</protein>
<name>A0A2K1DWI7_9FLAO</name>
<evidence type="ECO:0000313" key="2">
    <source>
        <dbReference type="Proteomes" id="UP000236641"/>
    </source>
</evidence>
<reference evidence="1 2" key="1">
    <citation type="submission" date="2018-01" db="EMBL/GenBank/DDBJ databases">
        <title>The draft genome of Hanstruepera neustonica JCM19743.</title>
        <authorList>
            <person name="He R.-H."/>
            <person name="Du Z.-J."/>
        </authorList>
    </citation>
    <scope>NUCLEOTIDE SEQUENCE [LARGE SCALE GENOMIC DNA]</scope>
    <source>
        <strain evidence="1 2">JCM19743</strain>
    </source>
</reference>